<dbReference type="Proteomes" id="UP000271974">
    <property type="component" value="Unassembled WGS sequence"/>
</dbReference>
<keyword evidence="2" id="KW-1133">Transmembrane helix</keyword>
<keyword evidence="2" id="KW-0812">Transmembrane</keyword>
<evidence type="ECO:0000256" key="1">
    <source>
        <dbReference type="SAM" id="MobiDB-lite"/>
    </source>
</evidence>
<protein>
    <submittedName>
        <fullName evidence="3">Uncharacterized protein</fullName>
    </submittedName>
</protein>
<sequence>SLTPFIPARLPAFKPFPAEFFTEAEWTDPPFLEGETFEIKEESVVALEDDPSLSGLVAKRLVSETASGKVEIGGSNPVADKAVISLAGGDQRENAMGGVAKSVAISEVSGREETLEPDNDAANKIIIAVVAIAFIIILVATGLYFYKNHETDLDDDGGDDDRKKRSRRKRKSGGYSDISDE</sequence>
<gene>
    <name evidence="3" type="ORF">EGW08_010520</name>
</gene>
<feature type="region of interest" description="Disordered" evidence="1">
    <location>
        <begin position="151"/>
        <end position="181"/>
    </location>
</feature>
<evidence type="ECO:0000256" key="2">
    <source>
        <dbReference type="SAM" id="Phobius"/>
    </source>
</evidence>
<feature type="non-terminal residue" evidence="3">
    <location>
        <position position="1"/>
    </location>
</feature>
<dbReference type="AlphaFoldDB" id="A0A3S0ZLG3"/>
<evidence type="ECO:0000313" key="3">
    <source>
        <dbReference type="EMBL" id="RUS81713.1"/>
    </source>
</evidence>
<organism evidence="3 4">
    <name type="scientific">Elysia chlorotica</name>
    <name type="common">Eastern emerald elysia</name>
    <name type="synonym">Sea slug</name>
    <dbReference type="NCBI Taxonomy" id="188477"/>
    <lineage>
        <taxon>Eukaryota</taxon>
        <taxon>Metazoa</taxon>
        <taxon>Spiralia</taxon>
        <taxon>Lophotrochozoa</taxon>
        <taxon>Mollusca</taxon>
        <taxon>Gastropoda</taxon>
        <taxon>Heterobranchia</taxon>
        <taxon>Euthyneura</taxon>
        <taxon>Panpulmonata</taxon>
        <taxon>Sacoglossa</taxon>
        <taxon>Placobranchoidea</taxon>
        <taxon>Plakobranchidae</taxon>
        <taxon>Elysia</taxon>
    </lineage>
</organism>
<comment type="caution">
    <text evidence="3">The sequence shown here is derived from an EMBL/GenBank/DDBJ whole genome shotgun (WGS) entry which is preliminary data.</text>
</comment>
<feature type="transmembrane region" description="Helical" evidence="2">
    <location>
        <begin position="125"/>
        <end position="146"/>
    </location>
</feature>
<dbReference type="OrthoDB" id="6071159at2759"/>
<accession>A0A3S0ZLG3</accession>
<keyword evidence="2" id="KW-0472">Membrane</keyword>
<name>A0A3S0ZLG3_ELYCH</name>
<evidence type="ECO:0000313" key="4">
    <source>
        <dbReference type="Proteomes" id="UP000271974"/>
    </source>
</evidence>
<keyword evidence="4" id="KW-1185">Reference proteome</keyword>
<reference evidence="3 4" key="1">
    <citation type="submission" date="2019-01" db="EMBL/GenBank/DDBJ databases">
        <title>A draft genome assembly of the solar-powered sea slug Elysia chlorotica.</title>
        <authorList>
            <person name="Cai H."/>
            <person name="Li Q."/>
            <person name="Fang X."/>
            <person name="Li J."/>
            <person name="Curtis N.E."/>
            <person name="Altenburger A."/>
            <person name="Shibata T."/>
            <person name="Feng M."/>
            <person name="Maeda T."/>
            <person name="Schwartz J.A."/>
            <person name="Shigenobu S."/>
            <person name="Lundholm N."/>
            <person name="Nishiyama T."/>
            <person name="Yang H."/>
            <person name="Hasebe M."/>
            <person name="Li S."/>
            <person name="Pierce S.K."/>
            <person name="Wang J."/>
        </authorList>
    </citation>
    <scope>NUCLEOTIDE SEQUENCE [LARGE SCALE GENOMIC DNA]</scope>
    <source>
        <strain evidence="3">EC2010</strain>
        <tissue evidence="3">Whole organism of an adult</tissue>
    </source>
</reference>
<proteinExistence type="predicted"/>
<dbReference type="EMBL" id="RQTK01000323">
    <property type="protein sequence ID" value="RUS81713.1"/>
    <property type="molecule type" value="Genomic_DNA"/>
</dbReference>